<evidence type="ECO:0000256" key="6">
    <source>
        <dbReference type="ARBA" id="ARBA00038076"/>
    </source>
</evidence>
<dbReference type="EMBL" id="JBBHLI010000012">
    <property type="protein sequence ID" value="MEK9502549.1"/>
    <property type="molecule type" value="Genomic_DNA"/>
</dbReference>
<gene>
    <name evidence="10" type="ORF">WI372_16265</name>
</gene>
<evidence type="ECO:0000256" key="5">
    <source>
        <dbReference type="ARBA" id="ARBA00023136"/>
    </source>
</evidence>
<proteinExistence type="inferred from homology"/>
<evidence type="ECO:0000259" key="8">
    <source>
        <dbReference type="Pfam" id="PF02687"/>
    </source>
</evidence>
<dbReference type="InterPro" id="IPR050250">
    <property type="entry name" value="Macrolide_Exporter_MacB"/>
</dbReference>
<dbReference type="InterPro" id="IPR025857">
    <property type="entry name" value="MacB_PCD"/>
</dbReference>
<dbReference type="Proteomes" id="UP001484239">
    <property type="component" value="Unassembled WGS sequence"/>
</dbReference>
<dbReference type="RefSeq" id="WP_405282599.1">
    <property type="nucleotide sequence ID" value="NZ_CP144380.1"/>
</dbReference>
<dbReference type="InterPro" id="IPR003838">
    <property type="entry name" value="ABC3_permease_C"/>
</dbReference>
<accession>A0ABU9EEI0</accession>
<feature type="domain" description="ABC3 transporter permease C-terminal" evidence="8">
    <location>
        <begin position="368"/>
        <end position="482"/>
    </location>
</feature>
<evidence type="ECO:0000256" key="7">
    <source>
        <dbReference type="SAM" id="Phobius"/>
    </source>
</evidence>
<feature type="transmembrane region" description="Helical" evidence="7">
    <location>
        <begin position="819"/>
        <end position="849"/>
    </location>
</feature>
<comment type="similarity">
    <text evidence="6">Belongs to the ABC-4 integral membrane protein family.</text>
</comment>
<evidence type="ECO:0000256" key="3">
    <source>
        <dbReference type="ARBA" id="ARBA00022692"/>
    </source>
</evidence>
<feature type="domain" description="MacB-like periplasmic core" evidence="9">
    <location>
        <begin position="99"/>
        <end position="324"/>
    </location>
</feature>
<protein>
    <submittedName>
        <fullName evidence="10">ABC transporter permease</fullName>
    </submittedName>
</protein>
<name>A0ABU9EEI0_9BACT</name>
<dbReference type="PANTHER" id="PTHR30572:SF4">
    <property type="entry name" value="ABC TRANSPORTER PERMEASE YTRF"/>
    <property type="match status" value="1"/>
</dbReference>
<evidence type="ECO:0000256" key="4">
    <source>
        <dbReference type="ARBA" id="ARBA00022989"/>
    </source>
</evidence>
<comment type="caution">
    <text evidence="10">The sequence shown here is derived from an EMBL/GenBank/DDBJ whole genome shotgun (WGS) entry which is preliminary data.</text>
</comment>
<evidence type="ECO:0000313" key="10">
    <source>
        <dbReference type="EMBL" id="MEK9502549.1"/>
    </source>
</evidence>
<keyword evidence="5 7" id="KW-0472">Membrane</keyword>
<feature type="domain" description="MacB-like periplasmic core" evidence="9">
    <location>
        <begin position="510"/>
        <end position="736"/>
    </location>
</feature>
<feature type="domain" description="ABC3 transporter permease C-terminal" evidence="8">
    <location>
        <begin position="777"/>
        <end position="889"/>
    </location>
</feature>
<evidence type="ECO:0000259" key="9">
    <source>
        <dbReference type="Pfam" id="PF12704"/>
    </source>
</evidence>
<keyword evidence="4 7" id="KW-1133">Transmembrane helix</keyword>
<keyword evidence="2" id="KW-1003">Cell membrane</keyword>
<feature type="transmembrane region" description="Helical" evidence="7">
    <location>
        <begin position="360"/>
        <end position="380"/>
    </location>
</feature>
<comment type="subcellular location">
    <subcellularLocation>
        <location evidence="1">Cell membrane</location>
        <topology evidence="1">Multi-pass membrane protein</topology>
    </subcellularLocation>
</comment>
<keyword evidence="11" id="KW-1185">Reference proteome</keyword>
<feature type="transmembrane region" description="Helical" evidence="7">
    <location>
        <begin position="415"/>
        <end position="437"/>
    </location>
</feature>
<evidence type="ECO:0000313" key="11">
    <source>
        <dbReference type="Proteomes" id="UP001484239"/>
    </source>
</evidence>
<dbReference type="InterPro" id="IPR017800">
    <property type="entry name" value="ADOP"/>
</dbReference>
<feature type="transmembrane region" description="Helical" evidence="7">
    <location>
        <begin position="502"/>
        <end position="523"/>
    </location>
</feature>
<dbReference type="Pfam" id="PF12704">
    <property type="entry name" value="MacB_PCD"/>
    <property type="match status" value="2"/>
</dbReference>
<feature type="transmembrane region" description="Helical" evidence="7">
    <location>
        <begin position="861"/>
        <end position="882"/>
    </location>
</feature>
<feature type="transmembrane region" description="Helical" evidence="7">
    <location>
        <begin position="98"/>
        <end position="120"/>
    </location>
</feature>
<evidence type="ECO:0000256" key="2">
    <source>
        <dbReference type="ARBA" id="ARBA00022475"/>
    </source>
</evidence>
<evidence type="ECO:0000256" key="1">
    <source>
        <dbReference type="ARBA" id="ARBA00004651"/>
    </source>
</evidence>
<feature type="transmembrane region" description="Helical" evidence="7">
    <location>
        <begin position="457"/>
        <end position="481"/>
    </location>
</feature>
<dbReference type="NCBIfam" id="TIGR03434">
    <property type="entry name" value="ADOP"/>
    <property type="match status" value="1"/>
</dbReference>
<dbReference type="Pfam" id="PF02687">
    <property type="entry name" value="FtsX"/>
    <property type="match status" value="2"/>
</dbReference>
<keyword evidence="3 7" id="KW-0812">Transmembrane</keyword>
<dbReference type="PANTHER" id="PTHR30572">
    <property type="entry name" value="MEMBRANE COMPONENT OF TRANSPORTER-RELATED"/>
    <property type="match status" value="1"/>
</dbReference>
<sequence>MRLHRLLLGLYPPSFRRRFGPDLLEVLRERRAEARHRGWRGGLRFWTETVIDSVRAAPDAWRQARAAGELGGGGDGNMDGVRQDLAFAVRTLARSPGFTLLAVLTLAVGIGSTSAIFGVVNSVLLRPLPYGEPDRVVTLWSSWRGFDETWLSESEAQAYASMVESFDDLAVWGGTNVNFSSADNPERVAGAMATHDLDEVFGIEMAAGRFFTEAEGLVADDGPAETIVISHEAWMRRYAGDPAIVGRSVDVNGRSREIVGVLPEGFRLPTDYGTGAVTDVYFPMGLVRDVPTSFPQGGGSHFLYGAARLRAGVTPEAARAEVHRVIDRLRTEFDAYPPELSFAPIVRTAADDIVGTLRPAVLALLGTVAFVLLIACANVANLHLTRARSRASELAVRAALGAGRRRIVRQLLTESAVLAAVGGGLGLLLAWGGIAVFRRLDPGSLPRIDEVGIDGVVVAFSLAATIGTVLLFGLVPAIQAARPGIRDRMDGRSGGGTSRWQGALVAFEMALAVILVIGAGLMVRTFDRLASIDTGFDGSRVLSLAVSLPGTTYPTPEDALAFHREAMRSIGELAGVERVAAARILPLASQIGDWGLALEAYDPAPGLPMNGDWQIAAPGYFEIMDIPLVAGRGFEEGDDETAAGVVVVNEAFVRHFWPDGRDPIGRRVAMRTGADEPAWMTVVGVAGDVTHNGLTAEIKRKFYVPLAQWSVASGGGRPNSLRYVIRTASDPAAMAAPVRDLVRRLDPTLAVAEVRTIDDIKAAAVSQPRFTVLLMGVFSLVALLLAAIGIYGVVAFGVTRRVREIGVRMALGARGGEVVALLLRQGAVMVAVGLAVGVGGALVLSRFLASLLYEVPPSDPVTYLTVVAGFAVIATVATWIPARRAARIDAVRALRAD</sequence>
<organism evidence="10 11">
    <name type="scientific">Gaopeijia maritima</name>
    <dbReference type="NCBI Taxonomy" id="3119007"/>
    <lineage>
        <taxon>Bacteria</taxon>
        <taxon>Pseudomonadati</taxon>
        <taxon>Gemmatimonadota</taxon>
        <taxon>Longimicrobiia</taxon>
        <taxon>Gaopeijiales</taxon>
        <taxon>Gaopeijiaceae</taxon>
        <taxon>Gaopeijia</taxon>
    </lineage>
</organism>
<feature type="transmembrane region" description="Helical" evidence="7">
    <location>
        <begin position="770"/>
        <end position="798"/>
    </location>
</feature>
<reference evidence="10 11" key="1">
    <citation type="submission" date="2024-02" db="EMBL/GenBank/DDBJ databases">
        <title>A novel Gemmatimonadota bacterium.</title>
        <authorList>
            <person name="Du Z.-J."/>
            <person name="Ye Y.-Q."/>
        </authorList>
    </citation>
    <scope>NUCLEOTIDE SEQUENCE [LARGE SCALE GENOMIC DNA]</scope>
    <source>
        <strain evidence="10 11">DH-20</strain>
    </source>
</reference>